<dbReference type="Pfam" id="PF14215">
    <property type="entry name" value="bHLH-MYC_N"/>
    <property type="match status" value="1"/>
</dbReference>
<dbReference type="GO" id="GO:0005634">
    <property type="term" value="C:nucleus"/>
    <property type="evidence" value="ECO:0007669"/>
    <property type="project" value="UniProtKB-SubCell"/>
</dbReference>
<evidence type="ECO:0000313" key="8">
    <source>
        <dbReference type="Proteomes" id="UP001161247"/>
    </source>
</evidence>
<dbReference type="Pfam" id="PF23176">
    <property type="entry name" value="bHLH_LHW"/>
    <property type="match status" value="1"/>
</dbReference>
<dbReference type="InterPro" id="IPR025610">
    <property type="entry name" value="MYC/MYB_N"/>
</dbReference>
<feature type="domain" description="Transcription factor MYC/MYB N-terminal" evidence="5">
    <location>
        <begin position="49"/>
        <end position="209"/>
    </location>
</feature>
<gene>
    <name evidence="7" type="ORF">OLC1_LOCUS8528</name>
</gene>
<dbReference type="GO" id="GO:0003700">
    <property type="term" value="F:DNA-binding transcription factor activity"/>
    <property type="evidence" value="ECO:0007669"/>
    <property type="project" value="InterPro"/>
</dbReference>
<evidence type="ECO:0000313" key="7">
    <source>
        <dbReference type="EMBL" id="CAI9098271.1"/>
    </source>
</evidence>
<accession>A0AAV1CSF0</accession>
<keyword evidence="2" id="KW-0805">Transcription regulation</keyword>
<dbReference type="InterPro" id="IPR011598">
    <property type="entry name" value="bHLH_dom"/>
</dbReference>
<protein>
    <submittedName>
        <fullName evidence="7">OLC1v1034891C1</fullName>
    </submittedName>
</protein>
<evidence type="ECO:0000256" key="1">
    <source>
        <dbReference type="ARBA" id="ARBA00004123"/>
    </source>
</evidence>
<evidence type="ECO:0000259" key="5">
    <source>
        <dbReference type="Pfam" id="PF14215"/>
    </source>
</evidence>
<proteinExistence type="predicted"/>
<dbReference type="Proteomes" id="UP001161247">
    <property type="component" value="Chromosome 3"/>
</dbReference>
<dbReference type="PANTHER" id="PTHR46196">
    <property type="entry name" value="TRANSCRIPTION FACTOR BHLH155-LIKE ISOFORM X1-RELATED"/>
    <property type="match status" value="1"/>
</dbReference>
<organism evidence="7 8">
    <name type="scientific">Oldenlandia corymbosa var. corymbosa</name>
    <dbReference type="NCBI Taxonomy" id="529605"/>
    <lineage>
        <taxon>Eukaryota</taxon>
        <taxon>Viridiplantae</taxon>
        <taxon>Streptophyta</taxon>
        <taxon>Embryophyta</taxon>
        <taxon>Tracheophyta</taxon>
        <taxon>Spermatophyta</taxon>
        <taxon>Magnoliopsida</taxon>
        <taxon>eudicotyledons</taxon>
        <taxon>Gunneridae</taxon>
        <taxon>Pentapetalae</taxon>
        <taxon>asterids</taxon>
        <taxon>lamiids</taxon>
        <taxon>Gentianales</taxon>
        <taxon>Rubiaceae</taxon>
        <taxon>Rubioideae</taxon>
        <taxon>Spermacoceae</taxon>
        <taxon>Hedyotis-Oldenlandia complex</taxon>
        <taxon>Oldenlandia</taxon>
    </lineage>
</organism>
<evidence type="ECO:0000256" key="2">
    <source>
        <dbReference type="ARBA" id="ARBA00023015"/>
    </source>
</evidence>
<dbReference type="EMBL" id="OX459120">
    <property type="protein sequence ID" value="CAI9098271.1"/>
    <property type="molecule type" value="Genomic_DNA"/>
</dbReference>
<comment type="subcellular location">
    <subcellularLocation>
        <location evidence="1">Nucleus</location>
    </subcellularLocation>
</comment>
<sequence>MSVSEAFLLLVCKSDISRNDVWHPNLVYELKLLVMRIYLDVLSVDESNVYWLIICCDSPRLLTWEDGLCGASRPMNPVEGVLDSFYLCGSNERPYPICPASIHSGNLSNGALGVTIAEMSNFNYAIGHGLVGEVAYTENPSWISVDNFIAGEISPDVISECPDEILHQFIAGVKTILLVPLAPHGVLQLGSLDVVKEDDDVVVNIRDEFNSYNQFASSFTEFGTFCLENLHPSTIMKVDEDLAPSREISVEGQKTSNVRQVISLVQDLNQISGDMMAITDKGSEIGSSIHELSDFAELFNPQMWEFSESEKLLDSYEFSCSDMELECLSNFSGYSVKNWKYPDSVLQSYSDEWIHILEGHAQASCLSERQVLNFPIDCELHESLGHGLLNPPILDLLDQNANVNSVGGGSTTSNNVPSGGDSGGLCLDRTKAEFLLEAVVSEINNRSGYTSTNKFKAAALKSSSSELLVSDKFGEDDLSDGSQIPHSCVTTTFSGEESAMDISHLVQPQRNGNEVLPPTRISKVADGRKKRARSVNCQKPRPRDRQLIQDRIKELRDLVPNGGKCSIDGLLDRTIKHMQFLASVTNRADKLRRHVERKVSIPKDVKIPKMERNNHNGSSWALEVESDLQTCPIYVKDLEYPGHLLIEMLCNDDGRFLEIADVIQRLDLTILNGSMEKRSDEIAWARFIVEASGSFHRLDIFWPLMQLLQQSRTQISCNI</sequence>
<evidence type="ECO:0000256" key="4">
    <source>
        <dbReference type="ARBA" id="ARBA00023242"/>
    </source>
</evidence>
<keyword evidence="3" id="KW-0804">Transcription</keyword>
<dbReference type="InterPro" id="IPR043561">
    <property type="entry name" value="LHW-like"/>
</dbReference>
<dbReference type="AlphaFoldDB" id="A0AAV1CSF0"/>
<dbReference type="GO" id="GO:0046983">
    <property type="term" value="F:protein dimerization activity"/>
    <property type="evidence" value="ECO:0007669"/>
    <property type="project" value="InterPro"/>
</dbReference>
<feature type="domain" description="BHLH" evidence="6">
    <location>
        <begin position="539"/>
        <end position="598"/>
    </location>
</feature>
<dbReference type="PANTHER" id="PTHR46196:SF3">
    <property type="entry name" value="TRANSCRIPTION FACTOR LHW-LIKE ISOFORM X1"/>
    <property type="match status" value="1"/>
</dbReference>
<name>A0AAV1CSF0_OLDCO</name>
<reference evidence="7" key="1">
    <citation type="submission" date="2023-03" db="EMBL/GenBank/DDBJ databases">
        <authorList>
            <person name="Julca I."/>
        </authorList>
    </citation>
    <scope>NUCLEOTIDE SEQUENCE</scope>
</reference>
<keyword evidence="4" id="KW-0539">Nucleus</keyword>
<evidence type="ECO:0000259" key="6">
    <source>
        <dbReference type="Pfam" id="PF23176"/>
    </source>
</evidence>
<evidence type="ECO:0000256" key="3">
    <source>
        <dbReference type="ARBA" id="ARBA00023163"/>
    </source>
</evidence>
<keyword evidence="8" id="KW-1185">Reference proteome</keyword>